<protein>
    <submittedName>
        <fullName evidence="2">SdpA family antimicrobial peptide system protein</fullName>
    </submittedName>
</protein>
<sequence length="174" mass="19531">MFSVLFLTMTFTALPTLAFDPPWKGTKWESIQGHVFPQGWGFFTRSAQEPLVTPWSKDGLPLSHLPTSRWVNFFGLNREGRAQGVEVGSLQSQLSDEQWTSCADLATPTRCLQKAKVEGGDKFSVHSTTRSPSLCGEIMLLETKPADFMYRSYVDEDIIAVRFARIDVHCASRP</sequence>
<keyword evidence="3" id="KW-1185">Reference proteome</keyword>
<accession>A0ABS0LFY0</accession>
<dbReference type="NCBIfam" id="TIGR04034">
    <property type="entry name" value="export_SdpA"/>
    <property type="match status" value="1"/>
</dbReference>
<gene>
    <name evidence="2" type="ORF">I4J41_11040</name>
</gene>
<comment type="caution">
    <text evidence="2">The sequence shown here is derived from an EMBL/GenBank/DDBJ whole genome shotgun (WGS) entry which is preliminary data.</text>
</comment>
<dbReference type="EMBL" id="JADQUG010000058">
    <property type="protein sequence ID" value="MBG9355082.1"/>
    <property type="molecule type" value="Genomic_DNA"/>
</dbReference>
<feature type="signal peptide" evidence="1">
    <location>
        <begin position="1"/>
        <end position="18"/>
    </location>
</feature>
<reference evidence="2 3" key="1">
    <citation type="journal article" date="2020" name="J. Clin. Microbiol.">
        <title>Assessing the Genetic Diversity of Austrian Corynebacterium diphtheriae Clinical Isolates, 2011-2019.</title>
        <authorList>
            <person name="Schaeffer J."/>
            <person name="Huhulescu S."/>
            <person name="Stoeger A."/>
            <person name="Allerberger F."/>
            <person name="Ruppitsch W."/>
        </authorList>
    </citation>
    <scope>NUCLEOTIDE SEQUENCE [LARGE SCALE GENOMIC DNA]</scope>
    <source>
        <strain evidence="2 3">04-17</strain>
    </source>
</reference>
<evidence type="ECO:0000313" key="2">
    <source>
        <dbReference type="EMBL" id="MBG9355082.1"/>
    </source>
</evidence>
<keyword evidence="1" id="KW-0732">Signal</keyword>
<feature type="chain" id="PRO_5046935452" evidence="1">
    <location>
        <begin position="19"/>
        <end position="174"/>
    </location>
</feature>
<dbReference type="InterPro" id="IPR023902">
    <property type="entry name" value="Sporulation_SdpA"/>
</dbReference>
<organism evidence="2 3">
    <name type="scientific">Corynebacterium belfantii</name>
    <dbReference type="NCBI Taxonomy" id="2014537"/>
    <lineage>
        <taxon>Bacteria</taxon>
        <taxon>Bacillati</taxon>
        <taxon>Actinomycetota</taxon>
        <taxon>Actinomycetes</taxon>
        <taxon>Mycobacteriales</taxon>
        <taxon>Corynebacteriaceae</taxon>
        <taxon>Corynebacterium</taxon>
    </lineage>
</organism>
<proteinExistence type="predicted"/>
<dbReference type="Proteomes" id="UP000615580">
    <property type="component" value="Unassembled WGS sequence"/>
</dbReference>
<evidence type="ECO:0000313" key="3">
    <source>
        <dbReference type="Proteomes" id="UP000615580"/>
    </source>
</evidence>
<name>A0ABS0LFY0_9CORY</name>
<evidence type="ECO:0000256" key="1">
    <source>
        <dbReference type="SAM" id="SignalP"/>
    </source>
</evidence>
<dbReference type="Pfam" id="PF17418">
    <property type="entry name" value="SdpA"/>
    <property type="match status" value="1"/>
</dbReference>